<gene>
    <name evidence="1" type="ORF">IV203_017599</name>
</gene>
<evidence type="ECO:0000313" key="1">
    <source>
        <dbReference type="EMBL" id="KAG7337488.1"/>
    </source>
</evidence>
<protein>
    <recommendedName>
        <fullName evidence="3">Thioredoxin domain-containing protein</fullName>
    </recommendedName>
</protein>
<accession>A0A9K3K6W8</accession>
<reference evidence="1" key="2">
    <citation type="submission" date="2021-04" db="EMBL/GenBank/DDBJ databases">
        <authorList>
            <person name="Podell S."/>
        </authorList>
    </citation>
    <scope>NUCLEOTIDE SEQUENCE</scope>
    <source>
        <strain evidence="1">Hildebrandi</strain>
    </source>
</reference>
<evidence type="ECO:0000313" key="2">
    <source>
        <dbReference type="Proteomes" id="UP000693970"/>
    </source>
</evidence>
<dbReference type="PANTHER" id="PTHR45815">
    <property type="entry name" value="PROTEIN DISULFIDE-ISOMERASE A6"/>
    <property type="match status" value="1"/>
</dbReference>
<dbReference type="OrthoDB" id="427280at2759"/>
<organism evidence="1 2">
    <name type="scientific">Nitzschia inconspicua</name>
    <dbReference type="NCBI Taxonomy" id="303405"/>
    <lineage>
        <taxon>Eukaryota</taxon>
        <taxon>Sar</taxon>
        <taxon>Stramenopiles</taxon>
        <taxon>Ochrophyta</taxon>
        <taxon>Bacillariophyta</taxon>
        <taxon>Bacillariophyceae</taxon>
        <taxon>Bacillariophycidae</taxon>
        <taxon>Bacillariales</taxon>
        <taxon>Bacillariaceae</taxon>
        <taxon>Nitzschia</taxon>
    </lineage>
</organism>
<dbReference type="EMBL" id="JAGRRH010000082">
    <property type="protein sequence ID" value="KAG7337488.1"/>
    <property type="molecule type" value="Genomic_DNA"/>
</dbReference>
<dbReference type="GO" id="GO:0005788">
    <property type="term" value="C:endoplasmic reticulum lumen"/>
    <property type="evidence" value="ECO:0007669"/>
    <property type="project" value="TreeGrafter"/>
</dbReference>
<keyword evidence="2" id="KW-1185">Reference proteome</keyword>
<reference evidence="1" key="1">
    <citation type="journal article" date="2021" name="Sci. Rep.">
        <title>Diploid genomic architecture of Nitzschia inconspicua, an elite biomass production diatom.</title>
        <authorList>
            <person name="Oliver A."/>
            <person name="Podell S."/>
            <person name="Pinowska A."/>
            <person name="Traller J.C."/>
            <person name="Smith S.R."/>
            <person name="McClure R."/>
            <person name="Beliaev A."/>
            <person name="Bohutskyi P."/>
            <person name="Hill E.A."/>
            <person name="Rabines A."/>
            <person name="Zheng H."/>
            <person name="Allen L.Z."/>
            <person name="Kuo A."/>
            <person name="Grigoriev I.V."/>
            <person name="Allen A.E."/>
            <person name="Hazlebeck D."/>
            <person name="Allen E.E."/>
        </authorList>
    </citation>
    <scope>NUCLEOTIDE SEQUENCE</scope>
    <source>
        <strain evidence="1">Hildebrandi</strain>
    </source>
</reference>
<dbReference type="PANTHER" id="PTHR45815:SF3">
    <property type="entry name" value="PROTEIN DISULFIDE-ISOMERASE A6"/>
    <property type="match status" value="1"/>
</dbReference>
<evidence type="ECO:0008006" key="3">
    <source>
        <dbReference type="Google" id="ProtNLM"/>
    </source>
</evidence>
<proteinExistence type="predicted"/>
<comment type="caution">
    <text evidence="1">The sequence shown here is derived from an EMBL/GenBank/DDBJ whole genome shotgun (WGS) entry which is preliminary data.</text>
</comment>
<dbReference type="GO" id="GO:0015035">
    <property type="term" value="F:protein-disulfide reductase activity"/>
    <property type="evidence" value="ECO:0007669"/>
    <property type="project" value="TreeGrafter"/>
</dbReference>
<dbReference type="Proteomes" id="UP000693970">
    <property type="component" value="Unassembled WGS sequence"/>
</dbReference>
<dbReference type="GO" id="GO:0034976">
    <property type="term" value="P:response to endoplasmic reticulum stress"/>
    <property type="evidence" value="ECO:0007669"/>
    <property type="project" value="TreeGrafter"/>
</dbReference>
<name>A0A9K3K6W8_9STRA</name>
<sequence>MLLSASFINRGWLTSAALLFGVVLLSPPTLLLPKTLESWMTPFASLLAEAVPSSSSSPFSSNVVVLTAQNWKEVVLDNPHALAGAVQGQVTIAYWDTQQQQRPPRLLGDIQGTPTLRLYKPKKKQRKPDSNAEKVVVDYRHGERTAKDMKAFLENEMPNYSERITFGQKDLDKASQKADKYGLPVALLFTSKPKTSPLVKFLSTEFRRRLLLVEIPPTTNNQPLLQKYGMEHKDTLPALLVIPPNNGGDEATQQQQKQHRYYEGDKFTRRKLQDFLSKHALKEPVYKAREEIVVGDETKDDPSKTEF</sequence>
<dbReference type="AlphaFoldDB" id="A0A9K3K6W8"/>